<dbReference type="InterPro" id="IPR045138">
    <property type="entry name" value="MeCP2/MBD4"/>
</dbReference>
<dbReference type="AlphaFoldDB" id="A0A8B8ZW39"/>
<dbReference type="KEGG" id="pda:120106755"/>
<gene>
    <name evidence="5" type="primary">LOC120106755</name>
</gene>
<accession>A0A8B8ZW39</accession>
<keyword evidence="4" id="KW-1185">Reference proteome</keyword>
<comment type="subcellular location">
    <subcellularLocation>
        <location evidence="1">Nucleus</location>
    </subcellularLocation>
</comment>
<proteinExistence type="predicted"/>
<dbReference type="GO" id="GO:0005634">
    <property type="term" value="C:nucleus"/>
    <property type="evidence" value="ECO:0007669"/>
    <property type="project" value="UniProtKB-SubCell"/>
</dbReference>
<evidence type="ECO:0000256" key="2">
    <source>
        <dbReference type="ARBA" id="ARBA00023242"/>
    </source>
</evidence>
<dbReference type="GO" id="GO:0003677">
    <property type="term" value="F:DNA binding"/>
    <property type="evidence" value="ECO:0007669"/>
    <property type="project" value="InterPro"/>
</dbReference>
<dbReference type="GO" id="GO:0006281">
    <property type="term" value="P:DNA repair"/>
    <property type="evidence" value="ECO:0007669"/>
    <property type="project" value="InterPro"/>
</dbReference>
<dbReference type="InterPro" id="IPR011257">
    <property type="entry name" value="DNA_glycosylase"/>
</dbReference>
<evidence type="ECO:0000256" key="1">
    <source>
        <dbReference type="ARBA" id="ARBA00004123"/>
    </source>
</evidence>
<feature type="compositionally biased region" description="Gly residues" evidence="3">
    <location>
        <begin position="40"/>
        <end position="50"/>
    </location>
</feature>
<evidence type="ECO:0000313" key="4">
    <source>
        <dbReference type="Proteomes" id="UP000228380"/>
    </source>
</evidence>
<keyword evidence="2" id="KW-0539">Nucleus</keyword>
<feature type="region of interest" description="Disordered" evidence="3">
    <location>
        <begin position="189"/>
        <end position="236"/>
    </location>
</feature>
<sequence length="395" mass="43758">MATSSKPAFDGQSLEEFFASFAYKGGGGGHDDGIRKRNSSGGGGGGGGGGRVDKRVGQGWRLLSPNNSSSNNSNNNNTPPPPPPLPSSSLQSTTNRKKTTMTRPASILNGLSPAEFIASFAYKGRRVDDRIGKGEDLLSPGTPPPPPSLRNRKRKMTAASTTTVRRVTRFFPCPAERFVVVDVKKDINGKAKASSSGAATRKRPRTTGNKGRTDANRQPQKRSKGRRKRRSIQLSAEEKYSDAYRRVSDHDMWDAPRSSHNLLQERHCFDPWRVLVICILLNVTTGDQVRKVLPGFFLQFPDAKSVNKKLKEQMVDKLRSLGLQWKRAQLIIDLSERYLKGDWTHVTPAPWHWNIHSGLTCFAAVLVYSTGNLTGVLVYLQKLHQGVYRAYDPIF</sequence>
<dbReference type="PANTHER" id="PTHR15074:SF0">
    <property type="entry name" value="METHYL-CPG-BINDING DOMAIN PROTEIN 4-LIKE PROTEIN"/>
    <property type="match status" value="1"/>
</dbReference>
<feature type="compositionally biased region" description="Low complexity" evidence="3">
    <location>
        <begin position="62"/>
        <end position="77"/>
    </location>
</feature>
<organism evidence="4 5">
    <name type="scientific">Phoenix dactylifera</name>
    <name type="common">Date palm</name>
    <dbReference type="NCBI Taxonomy" id="42345"/>
    <lineage>
        <taxon>Eukaryota</taxon>
        <taxon>Viridiplantae</taxon>
        <taxon>Streptophyta</taxon>
        <taxon>Embryophyta</taxon>
        <taxon>Tracheophyta</taxon>
        <taxon>Spermatophyta</taxon>
        <taxon>Magnoliopsida</taxon>
        <taxon>Liliopsida</taxon>
        <taxon>Arecaceae</taxon>
        <taxon>Coryphoideae</taxon>
        <taxon>Phoeniceae</taxon>
        <taxon>Phoenix</taxon>
    </lineage>
</organism>
<dbReference type="SUPFAM" id="SSF48150">
    <property type="entry name" value="DNA-glycosylase"/>
    <property type="match status" value="1"/>
</dbReference>
<dbReference type="GeneID" id="120106755"/>
<feature type="compositionally biased region" description="Low complexity" evidence="3">
    <location>
        <begin position="190"/>
        <end position="199"/>
    </location>
</feature>
<feature type="region of interest" description="Disordered" evidence="3">
    <location>
        <begin position="25"/>
        <end position="106"/>
    </location>
</feature>
<feature type="region of interest" description="Disordered" evidence="3">
    <location>
        <begin position="131"/>
        <end position="162"/>
    </location>
</feature>
<dbReference type="GO" id="GO:0003824">
    <property type="term" value="F:catalytic activity"/>
    <property type="evidence" value="ECO:0007669"/>
    <property type="project" value="InterPro"/>
</dbReference>
<dbReference type="OrthoDB" id="10265068at2759"/>
<feature type="compositionally biased region" description="Basic residues" evidence="3">
    <location>
        <begin position="219"/>
        <end position="231"/>
    </location>
</feature>
<reference evidence="5" key="1">
    <citation type="submission" date="2025-08" db="UniProtKB">
        <authorList>
            <consortium name="RefSeq"/>
        </authorList>
    </citation>
    <scope>IDENTIFICATION</scope>
    <source>
        <tissue evidence="5">Young leaves</tissue>
    </source>
</reference>
<dbReference type="Gene3D" id="1.10.340.30">
    <property type="entry name" value="Hypothetical protein, domain 2"/>
    <property type="match status" value="1"/>
</dbReference>
<name>A0A8B8ZW39_PHODC</name>
<feature type="non-terminal residue" evidence="5">
    <location>
        <position position="395"/>
    </location>
</feature>
<dbReference type="PANTHER" id="PTHR15074">
    <property type="entry name" value="METHYL-CPG-BINDING PROTEIN"/>
    <property type="match status" value="1"/>
</dbReference>
<protein>
    <submittedName>
        <fullName evidence="5">Uncharacterized protein LOC120106755</fullName>
    </submittedName>
</protein>
<dbReference type="RefSeq" id="XP_038975733.1">
    <property type="nucleotide sequence ID" value="XM_039119805.1"/>
</dbReference>
<dbReference type="Proteomes" id="UP000228380">
    <property type="component" value="Unplaced"/>
</dbReference>
<evidence type="ECO:0000256" key="3">
    <source>
        <dbReference type="SAM" id="MobiDB-lite"/>
    </source>
</evidence>
<evidence type="ECO:0000313" key="5">
    <source>
        <dbReference type="RefSeq" id="XP_038975733.1"/>
    </source>
</evidence>